<proteinExistence type="predicted"/>
<comment type="caution">
    <text evidence="2">The sequence shown here is derived from an EMBL/GenBank/DDBJ whole genome shotgun (WGS) entry which is preliminary data.</text>
</comment>
<evidence type="ECO:0000256" key="1">
    <source>
        <dbReference type="SAM" id="Phobius"/>
    </source>
</evidence>
<feature type="transmembrane region" description="Helical" evidence="1">
    <location>
        <begin position="7"/>
        <end position="32"/>
    </location>
</feature>
<sequence>MEINWILIGWIIDMILNGIVWLIIVAFLIPVIDVTDKWTRKGVSLMGKVDKWIREVLENLFEWIQNNNLNILFAFLLIIILGILAQYEIIPKLIS</sequence>
<name>A0A520MXB5_9GAMM</name>
<keyword evidence="1" id="KW-0812">Transmembrane</keyword>
<evidence type="ECO:0000313" key="2">
    <source>
        <dbReference type="EMBL" id="RZO25878.1"/>
    </source>
</evidence>
<accession>A0A520MXB5</accession>
<gene>
    <name evidence="2" type="ORF">EVA95_02935</name>
</gene>
<reference evidence="2 3" key="1">
    <citation type="submission" date="2019-02" db="EMBL/GenBank/DDBJ databases">
        <title>Prokaryotic population dynamics and viral predation in marine succession experiment using metagenomics: the confinement effect.</title>
        <authorList>
            <person name="Haro-Moreno J.M."/>
            <person name="Rodriguez-Valera F."/>
            <person name="Lopez-Perez M."/>
        </authorList>
    </citation>
    <scope>NUCLEOTIDE SEQUENCE [LARGE SCALE GENOMIC DNA]</scope>
    <source>
        <strain evidence="2">MED-G162</strain>
    </source>
</reference>
<protein>
    <submittedName>
        <fullName evidence="2">Uncharacterized protein</fullName>
    </submittedName>
</protein>
<feature type="transmembrane region" description="Helical" evidence="1">
    <location>
        <begin position="69"/>
        <end position="90"/>
    </location>
</feature>
<keyword evidence="1" id="KW-0472">Membrane</keyword>
<dbReference type="Proteomes" id="UP000319384">
    <property type="component" value="Unassembled WGS sequence"/>
</dbReference>
<dbReference type="EMBL" id="SHBH01000023">
    <property type="protein sequence ID" value="RZO25878.1"/>
    <property type="molecule type" value="Genomic_DNA"/>
</dbReference>
<keyword evidence="1" id="KW-1133">Transmembrane helix</keyword>
<organism evidence="2 3">
    <name type="scientific">SAR86 cluster bacterium</name>
    <dbReference type="NCBI Taxonomy" id="2030880"/>
    <lineage>
        <taxon>Bacteria</taxon>
        <taxon>Pseudomonadati</taxon>
        <taxon>Pseudomonadota</taxon>
        <taxon>Gammaproteobacteria</taxon>
        <taxon>SAR86 cluster</taxon>
    </lineage>
</organism>
<dbReference type="AlphaFoldDB" id="A0A520MXB5"/>
<evidence type="ECO:0000313" key="3">
    <source>
        <dbReference type="Proteomes" id="UP000319384"/>
    </source>
</evidence>